<evidence type="ECO:0000313" key="5">
    <source>
        <dbReference type="EMBL" id="MFD1598043.1"/>
    </source>
</evidence>
<sequence>MRTSALWLALLLVFAAVAPATALAVDDHPAPRAELSTDSGGTATVTSQRGVSDRIDALRSPEVPQQVDGETPPRTSVEISLQPDRSAEWRVEARYVLENENETRAFRTLASRYESGDADVGPNAALFESLQRQASESTGRSMGIENVTYHSSVDESAGSGTLAVTFRWTNFLREGANETLVLDDAFTLPTAESDERRTWLSIFDADQEILIRPPEGYTVTGTSIAVQQRESAIVLAEPSDFEGAEAELRVTYSPVGPADQLPVGILAGGGILALAVLAAVWMMRNRSDGAGFPGGSSSDDGSPPTTVAGADGERDAPRAGAAGTGGPDGSTGAARTPSEAGQSVSADAGAPSGAEAPENAVAGGEADLSLLSDEERVERLLERNGGRMKQATIVDETDWSDAKVSQLLSAMAEEGRVDKLRLGRENLISLPDDVEDRDDETRDGENSGQDGSGQGS</sequence>
<evidence type="ECO:0000256" key="2">
    <source>
        <dbReference type="SAM" id="Phobius"/>
    </source>
</evidence>
<dbReference type="EMBL" id="JBHUDK010000003">
    <property type="protein sequence ID" value="MFD1598043.1"/>
    <property type="molecule type" value="Genomic_DNA"/>
</dbReference>
<dbReference type="RefSeq" id="WP_256420051.1">
    <property type="nucleotide sequence ID" value="NZ_JANHDI010000001.1"/>
</dbReference>
<evidence type="ECO:0000259" key="4">
    <source>
        <dbReference type="Pfam" id="PF24036"/>
    </source>
</evidence>
<evidence type="ECO:0000259" key="3">
    <source>
        <dbReference type="Pfam" id="PF24034"/>
    </source>
</evidence>
<feature type="region of interest" description="Disordered" evidence="1">
    <location>
        <begin position="429"/>
        <end position="456"/>
    </location>
</feature>
<feature type="compositionally biased region" description="Low complexity" evidence="1">
    <location>
        <begin position="295"/>
        <end position="304"/>
    </location>
</feature>
<reference evidence="5 6" key="1">
    <citation type="journal article" date="2019" name="Int. J. Syst. Evol. Microbiol.">
        <title>The Global Catalogue of Microorganisms (GCM) 10K type strain sequencing project: providing services to taxonomists for standard genome sequencing and annotation.</title>
        <authorList>
            <consortium name="The Broad Institute Genomics Platform"/>
            <consortium name="The Broad Institute Genome Sequencing Center for Infectious Disease"/>
            <person name="Wu L."/>
            <person name="Ma J."/>
        </authorList>
    </citation>
    <scope>NUCLEOTIDE SEQUENCE [LARGE SCALE GENOMIC DNA]</scope>
    <source>
        <strain evidence="5 6">CGMCC 1.12121</strain>
    </source>
</reference>
<evidence type="ECO:0000313" key="6">
    <source>
        <dbReference type="Proteomes" id="UP001597085"/>
    </source>
</evidence>
<dbReference type="AlphaFoldDB" id="A0ABD6CJ57"/>
<feature type="transmembrane region" description="Helical" evidence="2">
    <location>
        <begin position="261"/>
        <end position="282"/>
    </location>
</feature>
<evidence type="ECO:0000256" key="1">
    <source>
        <dbReference type="SAM" id="MobiDB-lite"/>
    </source>
</evidence>
<organism evidence="5 6">
    <name type="scientific">Halobellus rarus</name>
    <dbReference type="NCBI Taxonomy" id="1126237"/>
    <lineage>
        <taxon>Archaea</taxon>
        <taxon>Methanobacteriati</taxon>
        <taxon>Methanobacteriota</taxon>
        <taxon>Stenosarchaea group</taxon>
        <taxon>Halobacteria</taxon>
        <taxon>Halobacteriales</taxon>
        <taxon>Haloferacaceae</taxon>
        <taxon>Halobellus</taxon>
    </lineage>
</organism>
<dbReference type="InterPro" id="IPR055767">
    <property type="entry name" value="DUF7343"/>
</dbReference>
<keyword evidence="2" id="KW-0472">Membrane</keyword>
<name>A0ABD6CJ57_9EURY</name>
<gene>
    <name evidence="5" type="ORF">ACFSBX_03615</name>
</gene>
<proteinExistence type="predicted"/>
<keyword evidence="2" id="KW-1133">Transmembrane helix</keyword>
<keyword evidence="6" id="KW-1185">Reference proteome</keyword>
<dbReference type="Proteomes" id="UP001597085">
    <property type="component" value="Unassembled WGS sequence"/>
</dbReference>
<feature type="region of interest" description="Disordered" evidence="1">
    <location>
        <begin position="291"/>
        <end position="367"/>
    </location>
</feature>
<accession>A0ABD6CJ57</accession>
<feature type="region of interest" description="Disordered" evidence="1">
    <location>
        <begin position="32"/>
        <end position="51"/>
    </location>
</feature>
<feature type="domain" description="DUF7343" evidence="3">
    <location>
        <begin position="370"/>
        <end position="431"/>
    </location>
</feature>
<keyword evidence="2" id="KW-0812">Transmembrane</keyword>
<dbReference type="Pfam" id="PF24034">
    <property type="entry name" value="DUF7343"/>
    <property type="match status" value="1"/>
</dbReference>
<dbReference type="InterPro" id="IPR055769">
    <property type="entry name" value="DUF7345"/>
</dbReference>
<dbReference type="Pfam" id="PF24036">
    <property type="entry name" value="DUF7345"/>
    <property type="match status" value="1"/>
</dbReference>
<protein>
    <submittedName>
        <fullName evidence="5">Helix-turn-helix transcriptional regulator</fullName>
    </submittedName>
</protein>
<feature type="domain" description="DUF7345" evidence="4">
    <location>
        <begin position="78"/>
        <end position="217"/>
    </location>
</feature>
<comment type="caution">
    <text evidence="5">The sequence shown here is derived from an EMBL/GenBank/DDBJ whole genome shotgun (WGS) entry which is preliminary data.</text>
</comment>
<feature type="compositionally biased region" description="Polar residues" evidence="1">
    <location>
        <begin position="36"/>
        <end position="50"/>
    </location>
</feature>